<feature type="compositionally biased region" description="Polar residues" evidence="1">
    <location>
        <begin position="41"/>
        <end position="58"/>
    </location>
</feature>
<feature type="compositionally biased region" description="Basic and acidic residues" evidence="1">
    <location>
        <begin position="59"/>
        <end position="69"/>
    </location>
</feature>
<name>A0A8S1HHY4_9PELO</name>
<evidence type="ECO:0000256" key="1">
    <source>
        <dbReference type="SAM" id="MobiDB-lite"/>
    </source>
</evidence>
<gene>
    <name evidence="2" type="ORF">CAUJ_LOCUS9947</name>
</gene>
<feature type="region of interest" description="Disordered" evidence="1">
    <location>
        <begin position="1"/>
        <end position="141"/>
    </location>
</feature>
<keyword evidence="3" id="KW-1185">Reference proteome</keyword>
<protein>
    <submittedName>
        <fullName evidence="2">Uncharacterized protein</fullName>
    </submittedName>
</protein>
<feature type="compositionally biased region" description="Basic and acidic residues" evidence="1">
    <location>
        <begin position="1"/>
        <end position="21"/>
    </location>
</feature>
<organism evidence="2 3">
    <name type="scientific">Caenorhabditis auriculariae</name>
    <dbReference type="NCBI Taxonomy" id="2777116"/>
    <lineage>
        <taxon>Eukaryota</taxon>
        <taxon>Metazoa</taxon>
        <taxon>Ecdysozoa</taxon>
        <taxon>Nematoda</taxon>
        <taxon>Chromadorea</taxon>
        <taxon>Rhabditida</taxon>
        <taxon>Rhabditina</taxon>
        <taxon>Rhabditomorpha</taxon>
        <taxon>Rhabditoidea</taxon>
        <taxon>Rhabditidae</taxon>
        <taxon>Peloderinae</taxon>
        <taxon>Caenorhabditis</taxon>
    </lineage>
</organism>
<comment type="caution">
    <text evidence="2">The sequence shown here is derived from an EMBL/GenBank/DDBJ whole genome shotgun (WGS) entry which is preliminary data.</text>
</comment>
<dbReference type="AlphaFoldDB" id="A0A8S1HHY4"/>
<dbReference type="Proteomes" id="UP000835052">
    <property type="component" value="Unassembled WGS sequence"/>
</dbReference>
<evidence type="ECO:0000313" key="2">
    <source>
        <dbReference type="EMBL" id="CAD6194028.1"/>
    </source>
</evidence>
<reference evidence="2" key="1">
    <citation type="submission" date="2020-10" db="EMBL/GenBank/DDBJ databases">
        <authorList>
            <person name="Kikuchi T."/>
        </authorList>
    </citation>
    <scope>NUCLEOTIDE SEQUENCE</scope>
    <source>
        <strain evidence="2">NKZ352</strain>
    </source>
</reference>
<sequence>MYRNKLHGDRIDCKEIGKKDGPISSQRQSRSMAAKEPVDSLKTNNYASKSFKSVTSTDKQGDSVADTKEPSTAGSRATKRCPKTSLPIPSRETPVTCQKSRNPAAKTTHASLSCNEAKKSKGKLSSSLPIPVETESTESPVPEIDMNSFTWELASRAHIYAVSENASRFEFDFHEAWEMLKEEDANKKKCIVDISKKGNENLVGTLGNNGKHMGFLAAPSHTASTGPELTKVTLSKTLKQESFYQVNFLPSQDFVRRSFFISSMFF</sequence>
<proteinExistence type="predicted"/>
<evidence type="ECO:0000313" key="3">
    <source>
        <dbReference type="Proteomes" id="UP000835052"/>
    </source>
</evidence>
<dbReference type="EMBL" id="CAJGYM010000040">
    <property type="protein sequence ID" value="CAD6194028.1"/>
    <property type="molecule type" value="Genomic_DNA"/>
</dbReference>
<accession>A0A8S1HHY4</accession>